<sequence length="86" mass="9372">MINRSVFPLRGAVRPQRGVYWGVGGIKKEPEPLKPLARKNPKAPGAKRPVRNETRVEKECAPSRGPDAPPHSSTRVSKPPVRGNAS</sequence>
<feature type="region of interest" description="Disordered" evidence="1">
    <location>
        <begin position="21"/>
        <end position="86"/>
    </location>
</feature>
<evidence type="ECO:0000313" key="2">
    <source>
        <dbReference type="EMBL" id="KAJ1170763.1"/>
    </source>
</evidence>
<feature type="compositionally biased region" description="Basic and acidic residues" evidence="1">
    <location>
        <begin position="50"/>
        <end position="61"/>
    </location>
</feature>
<reference evidence="2" key="1">
    <citation type="journal article" date="2022" name="bioRxiv">
        <title>Sequencing and chromosome-scale assembly of the giantPleurodeles waltlgenome.</title>
        <authorList>
            <person name="Brown T."/>
            <person name="Elewa A."/>
            <person name="Iarovenko S."/>
            <person name="Subramanian E."/>
            <person name="Araus A.J."/>
            <person name="Petzold A."/>
            <person name="Susuki M."/>
            <person name="Suzuki K.-i.T."/>
            <person name="Hayashi T."/>
            <person name="Toyoda A."/>
            <person name="Oliveira C."/>
            <person name="Osipova E."/>
            <person name="Leigh N.D."/>
            <person name="Simon A."/>
            <person name="Yun M.H."/>
        </authorList>
    </citation>
    <scope>NUCLEOTIDE SEQUENCE</scope>
    <source>
        <strain evidence="2">20211129_DDA</strain>
        <tissue evidence="2">Liver</tissue>
    </source>
</reference>
<organism evidence="2 3">
    <name type="scientific">Pleurodeles waltl</name>
    <name type="common">Iberian ribbed newt</name>
    <dbReference type="NCBI Taxonomy" id="8319"/>
    <lineage>
        <taxon>Eukaryota</taxon>
        <taxon>Metazoa</taxon>
        <taxon>Chordata</taxon>
        <taxon>Craniata</taxon>
        <taxon>Vertebrata</taxon>
        <taxon>Euteleostomi</taxon>
        <taxon>Amphibia</taxon>
        <taxon>Batrachia</taxon>
        <taxon>Caudata</taxon>
        <taxon>Salamandroidea</taxon>
        <taxon>Salamandridae</taxon>
        <taxon>Pleurodelinae</taxon>
        <taxon>Pleurodeles</taxon>
    </lineage>
</organism>
<dbReference type="EMBL" id="JANPWB010000007">
    <property type="protein sequence ID" value="KAJ1170763.1"/>
    <property type="molecule type" value="Genomic_DNA"/>
</dbReference>
<evidence type="ECO:0000313" key="3">
    <source>
        <dbReference type="Proteomes" id="UP001066276"/>
    </source>
</evidence>
<dbReference type="Proteomes" id="UP001066276">
    <property type="component" value="Chromosome 4_1"/>
</dbReference>
<accession>A0AAV7T2T5</accession>
<gene>
    <name evidence="2" type="ORF">NDU88_002635</name>
</gene>
<name>A0AAV7T2T5_PLEWA</name>
<protein>
    <submittedName>
        <fullName evidence="2">Uncharacterized protein</fullName>
    </submittedName>
</protein>
<proteinExistence type="predicted"/>
<evidence type="ECO:0000256" key="1">
    <source>
        <dbReference type="SAM" id="MobiDB-lite"/>
    </source>
</evidence>
<comment type="caution">
    <text evidence="2">The sequence shown here is derived from an EMBL/GenBank/DDBJ whole genome shotgun (WGS) entry which is preliminary data.</text>
</comment>
<keyword evidence="3" id="KW-1185">Reference proteome</keyword>
<dbReference type="AlphaFoldDB" id="A0AAV7T2T5"/>